<evidence type="ECO:0000256" key="1">
    <source>
        <dbReference type="SAM" id="MobiDB-lite"/>
    </source>
</evidence>
<feature type="region of interest" description="Disordered" evidence="1">
    <location>
        <begin position="125"/>
        <end position="153"/>
    </location>
</feature>
<evidence type="ECO:0000313" key="3">
    <source>
        <dbReference type="Proteomes" id="UP001589609"/>
    </source>
</evidence>
<dbReference type="Proteomes" id="UP001589609">
    <property type="component" value="Unassembled WGS sequence"/>
</dbReference>
<dbReference type="RefSeq" id="WP_379951965.1">
    <property type="nucleotide sequence ID" value="NZ_JBHMAF010000196.1"/>
</dbReference>
<reference evidence="2 3" key="1">
    <citation type="submission" date="2024-09" db="EMBL/GenBank/DDBJ databases">
        <authorList>
            <person name="Sun Q."/>
            <person name="Mori K."/>
        </authorList>
    </citation>
    <scope>NUCLEOTIDE SEQUENCE [LARGE SCALE GENOMIC DNA]</scope>
    <source>
        <strain evidence="2 3">JCM 11201</strain>
    </source>
</reference>
<evidence type="ECO:0000313" key="2">
    <source>
        <dbReference type="EMBL" id="MFB9761883.1"/>
    </source>
</evidence>
<organism evidence="2 3">
    <name type="scientific">Ectobacillus funiculus</name>
    <dbReference type="NCBI Taxonomy" id="137993"/>
    <lineage>
        <taxon>Bacteria</taxon>
        <taxon>Bacillati</taxon>
        <taxon>Bacillota</taxon>
        <taxon>Bacilli</taxon>
        <taxon>Bacillales</taxon>
        <taxon>Bacillaceae</taxon>
        <taxon>Ectobacillus</taxon>
    </lineage>
</organism>
<sequence>MSVKKQTNVRTGKMVRELMLADKEVTASLIMVYSKNGVNEEIKIEGLHPKSNEELFLSGKVDWNKSVIYKTVDFTGKAEVGKALLTDMKKNNVTLEIERVMWSKETQEEEEAIEAELIAAKEAEKKPAAIHTTTPPEKERTVKAEPVSPPPAPVRMETIVQKVNEPIVPPVKTETVSASSIPAAKQIAPEPVRHAAEVTAPPVRRAAEVTAPPVKRAAEVTAPPVKRAAPEEPFAPETQSELAGKYERLVSKAKGVCQDYDLGLDLDDSIESLKEELNKQGISLDFDADIMNAVRSLRELKTKGISLDKILNLV</sequence>
<dbReference type="EMBL" id="JBHMAF010000196">
    <property type="protein sequence ID" value="MFB9761883.1"/>
    <property type="molecule type" value="Genomic_DNA"/>
</dbReference>
<proteinExistence type="predicted"/>
<accession>A0ABV5WMJ2</accession>
<name>A0ABV5WMJ2_9BACI</name>
<comment type="caution">
    <text evidence="2">The sequence shown here is derived from an EMBL/GenBank/DDBJ whole genome shotgun (WGS) entry which is preliminary data.</text>
</comment>
<keyword evidence="3" id="KW-1185">Reference proteome</keyword>
<gene>
    <name evidence="2" type="ORF">ACFFMS_27015</name>
</gene>
<protein>
    <submittedName>
        <fullName evidence="2">Uncharacterized protein</fullName>
    </submittedName>
</protein>